<feature type="domain" description="Integrase catalytic" evidence="2">
    <location>
        <begin position="76"/>
        <end position="246"/>
    </location>
</feature>
<sequence length="259" mass="30171">MTDLDRTLVNFVLKECNDSPLSGHLSEDITRENVKTCIWWRMWQKDFSFYCKTCDRFQEENKSTGKILGNIIQIQEPRRPWESVHMDLLAGLPPEGESIYNEFLVIVDSFRKTTIFLPFHKDDTAMDTALMIWNRVLSSNGIFTKRISYKDLKFTLALWTYLNQLFGTKLSFYSTYHPQTDGLAKRMIQTLEDIVKRFSAYVLEFKNCSGLTHDWCALLPSLKLAYKISIHSSTSQTPAVLVKMMESQITTRFLEKIFA</sequence>
<dbReference type="PANTHER" id="PTHR37984">
    <property type="entry name" value="PROTEIN CBG26694"/>
    <property type="match status" value="1"/>
</dbReference>
<dbReference type="Gene3D" id="1.10.340.70">
    <property type="match status" value="1"/>
</dbReference>
<proteinExistence type="predicted"/>
<dbReference type="InterPro" id="IPR012337">
    <property type="entry name" value="RNaseH-like_sf"/>
</dbReference>
<keyword evidence="4" id="KW-1185">Reference proteome</keyword>
<dbReference type="Proteomes" id="UP000765509">
    <property type="component" value="Unassembled WGS sequence"/>
</dbReference>
<evidence type="ECO:0000256" key="1">
    <source>
        <dbReference type="ARBA" id="ARBA00022884"/>
    </source>
</evidence>
<dbReference type="GO" id="GO:0003723">
    <property type="term" value="F:RNA binding"/>
    <property type="evidence" value="ECO:0007669"/>
    <property type="project" value="UniProtKB-KW"/>
</dbReference>
<evidence type="ECO:0000313" key="4">
    <source>
        <dbReference type="Proteomes" id="UP000765509"/>
    </source>
</evidence>
<dbReference type="GO" id="GO:0005634">
    <property type="term" value="C:nucleus"/>
    <property type="evidence" value="ECO:0007669"/>
    <property type="project" value="UniProtKB-ARBA"/>
</dbReference>
<organism evidence="3 4">
    <name type="scientific">Austropuccinia psidii MF-1</name>
    <dbReference type="NCBI Taxonomy" id="1389203"/>
    <lineage>
        <taxon>Eukaryota</taxon>
        <taxon>Fungi</taxon>
        <taxon>Dikarya</taxon>
        <taxon>Basidiomycota</taxon>
        <taxon>Pucciniomycotina</taxon>
        <taxon>Pucciniomycetes</taxon>
        <taxon>Pucciniales</taxon>
        <taxon>Sphaerophragmiaceae</taxon>
        <taxon>Austropuccinia</taxon>
    </lineage>
</organism>
<protein>
    <recommendedName>
        <fullName evidence="2">Integrase catalytic domain-containing protein</fullName>
    </recommendedName>
</protein>
<keyword evidence="1" id="KW-0694">RNA-binding</keyword>
<dbReference type="OrthoDB" id="2595244at2759"/>
<dbReference type="PROSITE" id="PS50994">
    <property type="entry name" value="INTEGRASE"/>
    <property type="match status" value="1"/>
</dbReference>
<dbReference type="InterPro" id="IPR001584">
    <property type="entry name" value="Integrase_cat-core"/>
</dbReference>
<dbReference type="GO" id="GO:0015074">
    <property type="term" value="P:DNA integration"/>
    <property type="evidence" value="ECO:0007669"/>
    <property type="project" value="InterPro"/>
</dbReference>
<dbReference type="InterPro" id="IPR041588">
    <property type="entry name" value="Integrase_H2C2"/>
</dbReference>
<dbReference type="InterPro" id="IPR036397">
    <property type="entry name" value="RNaseH_sf"/>
</dbReference>
<evidence type="ECO:0000313" key="3">
    <source>
        <dbReference type="EMBL" id="MBW0490819.1"/>
    </source>
</evidence>
<dbReference type="EMBL" id="AVOT02010779">
    <property type="protein sequence ID" value="MBW0490819.1"/>
    <property type="molecule type" value="Genomic_DNA"/>
</dbReference>
<dbReference type="Pfam" id="PF17921">
    <property type="entry name" value="Integrase_H2C2"/>
    <property type="match status" value="1"/>
</dbReference>
<comment type="caution">
    <text evidence="3">The sequence shown here is derived from an EMBL/GenBank/DDBJ whole genome shotgun (WGS) entry which is preliminary data.</text>
</comment>
<dbReference type="Gene3D" id="3.30.420.10">
    <property type="entry name" value="Ribonuclease H-like superfamily/Ribonuclease H"/>
    <property type="match status" value="1"/>
</dbReference>
<gene>
    <name evidence="3" type="ORF">O181_030534</name>
</gene>
<dbReference type="InterPro" id="IPR050951">
    <property type="entry name" value="Retrovirus_Pol_polyprotein"/>
</dbReference>
<reference evidence="3" key="1">
    <citation type="submission" date="2021-03" db="EMBL/GenBank/DDBJ databases">
        <title>Draft genome sequence of rust myrtle Austropuccinia psidii MF-1, a brazilian biotype.</title>
        <authorList>
            <person name="Quecine M.C."/>
            <person name="Pachon D.M.R."/>
            <person name="Bonatelli M.L."/>
            <person name="Correr F.H."/>
            <person name="Franceschini L.M."/>
            <person name="Leite T.F."/>
            <person name="Margarido G.R.A."/>
            <person name="Almeida C.A."/>
            <person name="Ferrarezi J.A."/>
            <person name="Labate C.A."/>
        </authorList>
    </citation>
    <scope>NUCLEOTIDE SEQUENCE</scope>
    <source>
        <strain evidence="3">MF-1</strain>
    </source>
</reference>
<dbReference type="SUPFAM" id="SSF53098">
    <property type="entry name" value="Ribonuclease H-like"/>
    <property type="match status" value="1"/>
</dbReference>
<evidence type="ECO:0000259" key="2">
    <source>
        <dbReference type="PROSITE" id="PS50994"/>
    </source>
</evidence>
<accession>A0A9Q3CU63</accession>
<name>A0A9Q3CU63_9BASI</name>
<dbReference type="PANTHER" id="PTHR37984:SF5">
    <property type="entry name" value="PROTEIN NYNRIN-LIKE"/>
    <property type="match status" value="1"/>
</dbReference>
<dbReference type="AlphaFoldDB" id="A0A9Q3CU63"/>